<evidence type="ECO:0000313" key="2">
    <source>
        <dbReference type="Proteomes" id="UP000821866"/>
    </source>
</evidence>
<protein>
    <submittedName>
        <fullName evidence="1">Uncharacterized protein</fullName>
    </submittedName>
</protein>
<evidence type="ECO:0000313" key="1">
    <source>
        <dbReference type="EMBL" id="KAH8036497.1"/>
    </source>
</evidence>
<dbReference type="VEuPathDB" id="VectorBase:LOC119179757"/>
<accession>A0A9J6EQ43</accession>
<reference evidence="1" key="2">
    <citation type="submission" date="2021-09" db="EMBL/GenBank/DDBJ databases">
        <authorList>
            <person name="Jia N."/>
            <person name="Wang J."/>
            <person name="Shi W."/>
            <person name="Du L."/>
            <person name="Sun Y."/>
            <person name="Zhan W."/>
            <person name="Jiang J."/>
            <person name="Wang Q."/>
            <person name="Zhang B."/>
            <person name="Ji P."/>
            <person name="Sakyi L.B."/>
            <person name="Cui X."/>
            <person name="Yuan T."/>
            <person name="Jiang B."/>
            <person name="Yang W."/>
            <person name="Lam T.T.-Y."/>
            <person name="Chang Q."/>
            <person name="Ding S."/>
            <person name="Wang X."/>
            <person name="Zhu J."/>
            <person name="Ruan X."/>
            <person name="Zhao L."/>
            <person name="Wei J."/>
            <person name="Que T."/>
            <person name="Du C."/>
            <person name="Cheng J."/>
            <person name="Dai P."/>
            <person name="Han X."/>
            <person name="Huang E."/>
            <person name="Gao Y."/>
            <person name="Liu J."/>
            <person name="Shao H."/>
            <person name="Ye R."/>
            <person name="Li L."/>
            <person name="Wei W."/>
            <person name="Wang X."/>
            <person name="Wang C."/>
            <person name="Huo Q."/>
            <person name="Li W."/>
            <person name="Guo W."/>
            <person name="Chen H."/>
            <person name="Chen S."/>
            <person name="Zhou L."/>
            <person name="Zhou L."/>
            <person name="Ni X."/>
            <person name="Tian J."/>
            <person name="Zhou Y."/>
            <person name="Sheng Y."/>
            <person name="Liu T."/>
            <person name="Pan Y."/>
            <person name="Xia L."/>
            <person name="Li J."/>
            <person name="Zhao F."/>
            <person name="Cao W."/>
        </authorList>
    </citation>
    <scope>NUCLEOTIDE SEQUENCE</scope>
    <source>
        <strain evidence="1">Rmic-2018</strain>
        <tissue evidence="1">Larvae</tissue>
    </source>
</reference>
<reference evidence="1" key="1">
    <citation type="journal article" date="2020" name="Cell">
        <title>Large-Scale Comparative Analyses of Tick Genomes Elucidate Their Genetic Diversity and Vector Capacities.</title>
        <authorList>
            <consortium name="Tick Genome and Microbiome Consortium (TIGMIC)"/>
            <person name="Jia N."/>
            <person name="Wang J."/>
            <person name="Shi W."/>
            <person name="Du L."/>
            <person name="Sun Y."/>
            <person name="Zhan W."/>
            <person name="Jiang J.F."/>
            <person name="Wang Q."/>
            <person name="Zhang B."/>
            <person name="Ji P."/>
            <person name="Bell-Sakyi L."/>
            <person name="Cui X.M."/>
            <person name="Yuan T.T."/>
            <person name="Jiang B.G."/>
            <person name="Yang W.F."/>
            <person name="Lam T.T."/>
            <person name="Chang Q.C."/>
            <person name="Ding S.J."/>
            <person name="Wang X.J."/>
            <person name="Zhu J.G."/>
            <person name="Ruan X.D."/>
            <person name="Zhao L."/>
            <person name="Wei J.T."/>
            <person name="Ye R.Z."/>
            <person name="Que T.C."/>
            <person name="Du C.H."/>
            <person name="Zhou Y.H."/>
            <person name="Cheng J.X."/>
            <person name="Dai P.F."/>
            <person name="Guo W.B."/>
            <person name="Han X.H."/>
            <person name="Huang E.J."/>
            <person name="Li L.F."/>
            <person name="Wei W."/>
            <person name="Gao Y.C."/>
            <person name="Liu J.Z."/>
            <person name="Shao H.Z."/>
            <person name="Wang X."/>
            <person name="Wang C.C."/>
            <person name="Yang T.C."/>
            <person name="Huo Q.B."/>
            <person name="Li W."/>
            <person name="Chen H.Y."/>
            <person name="Chen S.E."/>
            <person name="Zhou L.G."/>
            <person name="Ni X.B."/>
            <person name="Tian J.H."/>
            <person name="Sheng Y."/>
            <person name="Liu T."/>
            <person name="Pan Y.S."/>
            <person name="Xia L.Y."/>
            <person name="Li J."/>
            <person name="Zhao F."/>
            <person name="Cao W.C."/>
        </authorList>
    </citation>
    <scope>NUCLEOTIDE SEQUENCE</scope>
    <source>
        <strain evidence="1">Rmic-2018</strain>
    </source>
</reference>
<comment type="caution">
    <text evidence="1">The sequence shown here is derived from an EMBL/GenBank/DDBJ whole genome shotgun (WGS) entry which is preliminary data.</text>
</comment>
<keyword evidence="2" id="KW-1185">Reference proteome</keyword>
<organism evidence="1 2">
    <name type="scientific">Rhipicephalus microplus</name>
    <name type="common">Cattle tick</name>
    <name type="synonym">Boophilus microplus</name>
    <dbReference type="NCBI Taxonomy" id="6941"/>
    <lineage>
        <taxon>Eukaryota</taxon>
        <taxon>Metazoa</taxon>
        <taxon>Ecdysozoa</taxon>
        <taxon>Arthropoda</taxon>
        <taxon>Chelicerata</taxon>
        <taxon>Arachnida</taxon>
        <taxon>Acari</taxon>
        <taxon>Parasitiformes</taxon>
        <taxon>Ixodida</taxon>
        <taxon>Ixodoidea</taxon>
        <taxon>Ixodidae</taxon>
        <taxon>Rhipicephalinae</taxon>
        <taxon>Rhipicephalus</taxon>
        <taxon>Boophilus</taxon>
    </lineage>
</organism>
<dbReference type="EMBL" id="JABSTU010000002">
    <property type="protein sequence ID" value="KAH8036497.1"/>
    <property type="molecule type" value="Genomic_DNA"/>
</dbReference>
<sequence length="213" mass="23829">MGRWISFTHSQRLLVPFAVPQLCDVWHRPALTLLTWTFGTREKVALFNVRAVRGATDISEGVTKAFFPNGLARLSLTDVHDTACLWFIENCSPAATVRLCNCPSSRENKRLGEGVLRHKPRVPVHLVVGSPFGRRGPDIRAYVQQHPTSPEVSTRPLQEGPDDDFNNRIAWMRGPCSRSSESMVRNGPFIQSCSTATSIRLAKPLNRNVQPML</sequence>
<proteinExistence type="predicted"/>
<name>A0A9J6EQ43_RHIMP</name>
<dbReference type="Proteomes" id="UP000821866">
    <property type="component" value="Chromosome 10"/>
</dbReference>
<dbReference type="AlphaFoldDB" id="A0A9J6EQ43"/>
<gene>
    <name evidence="1" type="ORF">HPB51_000762</name>
</gene>